<feature type="modified residue" description="N6-carboxylysine" evidence="7">
    <location>
        <position position="223"/>
    </location>
</feature>
<dbReference type="Gene3D" id="3.90.190.20">
    <property type="entry name" value="Mur ligase, C-terminal domain"/>
    <property type="match status" value="1"/>
</dbReference>
<evidence type="ECO:0000256" key="2">
    <source>
        <dbReference type="ARBA" id="ARBA00022618"/>
    </source>
</evidence>
<dbReference type="GO" id="GO:0005737">
    <property type="term" value="C:cytoplasm"/>
    <property type="evidence" value="ECO:0007669"/>
    <property type="project" value="UniProtKB-SubCell"/>
</dbReference>
<feature type="domain" description="Mur ligase C-terminal" evidence="10">
    <location>
        <begin position="338"/>
        <end position="462"/>
    </location>
</feature>
<keyword evidence="7" id="KW-0547">Nucleotide-binding</keyword>
<evidence type="ECO:0000256" key="4">
    <source>
        <dbReference type="ARBA" id="ARBA00022984"/>
    </source>
</evidence>
<comment type="function">
    <text evidence="7">Catalyzes the addition of meso-diaminopimelic acid to the nucleotide precursor UDP-N-acetylmuramoyl-L-alanyl-D-glutamate (UMAG) in the biosynthesis of bacterial cell-wall peptidoglycan.</text>
</comment>
<evidence type="ECO:0000256" key="3">
    <source>
        <dbReference type="ARBA" id="ARBA00022960"/>
    </source>
</evidence>
<comment type="caution">
    <text evidence="7">Lacks conserved residue(s) required for the propagation of feature annotation.</text>
</comment>
<dbReference type="NCBIfam" id="NF001124">
    <property type="entry name" value="PRK00139.1-2"/>
    <property type="match status" value="1"/>
</dbReference>
<dbReference type="Pfam" id="PF08245">
    <property type="entry name" value="Mur_ligase_M"/>
    <property type="match status" value="1"/>
</dbReference>
<feature type="binding site" evidence="7">
    <location>
        <begin position="412"/>
        <end position="415"/>
    </location>
    <ligand>
        <name>meso-2,6-diaminopimelate</name>
        <dbReference type="ChEBI" id="CHEBI:57791"/>
    </ligand>
</feature>
<dbReference type="InterPro" id="IPR013221">
    <property type="entry name" value="Mur_ligase_cen"/>
</dbReference>
<comment type="PTM">
    <text evidence="7">Carboxylation is probably crucial for Mg(2+) binding and, consequently, for the gamma-phosphate positioning of ATP.</text>
</comment>
<keyword evidence="6 7" id="KW-0961">Cell wall biogenesis/degradation</keyword>
<dbReference type="NCBIfam" id="NF001126">
    <property type="entry name" value="PRK00139.1-4"/>
    <property type="match status" value="1"/>
</dbReference>
<dbReference type="EC" id="6.3.2.13" evidence="7"/>
<dbReference type="NCBIfam" id="TIGR01085">
    <property type="entry name" value="murE"/>
    <property type="match status" value="1"/>
</dbReference>
<feature type="binding site" evidence="7">
    <location>
        <begin position="156"/>
        <end position="157"/>
    </location>
    <ligand>
        <name>UDP-N-acetyl-alpha-D-muramoyl-L-alanyl-D-glutamate</name>
        <dbReference type="ChEBI" id="CHEBI:83900"/>
    </ligand>
</feature>
<dbReference type="AlphaFoldDB" id="A0A2T6AYX3"/>
<dbReference type="RefSeq" id="WP_108129288.1">
    <property type="nucleotide sequence ID" value="NZ_QBKP01000008.1"/>
</dbReference>
<sequence length="493" mass="51255">MTERRATLAELGLTAKGGQEARVTGLAVDSRAVKPGFLFAALPGSRMHGAEFVEYALRMGAAAVLTDAEGARIAAPALAGAKVALVVVADPRQALALAAALWFCAQPETMVAVTGTNGKTSVATFTRQIWMALGHAAINIGTTGVEGAWAAPSAHTTPDPITLHSMLAAAAEAGVTHAAMEASSHGLDQFRMDGVRLKAGGFTNFTQDHLDYHGTFDAYFAAKAGLFDRVLPPDATAVINMNDARGADMAAIAEAKGQRLLTVGHDAGCDLCIAGQRFDATGQDVRYLWQGQPHQIRLNLIGGFQAENVALAAGLVIGAGEAPGDVFRVLPHLTGVRGRMQLAATRANGASVFVDYAHTPDALATALKALRPHVMGRLIVVFGAGGDRDRGKRPLMGAAAREAADVLFVTDDNPRSEEPADIRAAILQACPEANEVGDRAEAILRGVDALQPGDALLIAGKGHETGQVIKGDVYPFDDVEQASIAVAALDGMI</sequence>
<dbReference type="Gene3D" id="3.40.1390.10">
    <property type="entry name" value="MurE/MurF, N-terminal domain"/>
    <property type="match status" value="1"/>
</dbReference>
<dbReference type="UniPathway" id="UPA00219"/>
<feature type="binding site" evidence="7">
    <location>
        <position position="183"/>
    </location>
    <ligand>
        <name>UDP-N-acetyl-alpha-D-muramoyl-L-alanyl-D-glutamate</name>
        <dbReference type="ChEBI" id="CHEBI:83900"/>
    </ligand>
</feature>
<dbReference type="GO" id="GO:0009252">
    <property type="term" value="P:peptidoglycan biosynthetic process"/>
    <property type="evidence" value="ECO:0007669"/>
    <property type="project" value="UniProtKB-UniRule"/>
</dbReference>
<dbReference type="Gene3D" id="3.40.1190.10">
    <property type="entry name" value="Mur-like, catalytic domain"/>
    <property type="match status" value="1"/>
</dbReference>
<dbReference type="SUPFAM" id="SSF53244">
    <property type="entry name" value="MurD-like peptide ligases, peptide-binding domain"/>
    <property type="match status" value="1"/>
</dbReference>
<comment type="caution">
    <text evidence="12">The sequence shown here is derived from an EMBL/GenBank/DDBJ whole genome shotgun (WGS) entry which is preliminary data.</text>
</comment>
<dbReference type="GO" id="GO:0008765">
    <property type="term" value="F:UDP-N-acetylmuramoylalanyl-D-glutamate-2,6-diaminopimelate ligase activity"/>
    <property type="evidence" value="ECO:0007669"/>
    <property type="project" value="UniProtKB-UniRule"/>
</dbReference>
<evidence type="ECO:0000259" key="10">
    <source>
        <dbReference type="Pfam" id="PF02875"/>
    </source>
</evidence>
<keyword evidence="7" id="KW-0963">Cytoplasm</keyword>
<keyword evidence="7 12" id="KW-0436">Ligase</keyword>
<feature type="binding site" evidence="7">
    <location>
        <position position="189"/>
    </location>
    <ligand>
        <name>UDP-N-acetyl-alpha-D-muramoyl-L-alanyl-D-glutamate</name>
        <dbReference type="ChEBI" id="CHEBI:83900"/>
    </ligand>
</feature>
<feature type="binding site" evidence="7">
    <location>
        <position position="30"/>
    </location>
    <ligand>
        <name>UDP-N-acetyl-alpha-D-muramoyl-L-alanyl-D-glutamate</name>
        <dbReference type="ChEBI" id="CHEBI:83900"/>
    </ligand>
</feature>
<dbReference type="Proteomes" id="UP000244224">
    <property type="component" value="Unassembled WGS sequence"/>
</dbReference>
<dbReference type="InterPro" id="IPR004101">
    <property type="entry name" value="Mur_ligase_C"/>
</dbReference>
<dbReference type="SUPFAM" id="SSF63418">
    <property type="entry name" value="MurE/MurF N-terminal domain"/>
    <property type="match status" value="1"/>
</dbReference>
<feature type="domain" description="Mur ligase N-terminal catalytic" evidence="9">
    <location>
        <begin position="23"/>
        <end position="100"/>
    </location>
</feature>
<comment type="subcellular location">
    <subcellularLocation>
        <location evidence="7 8">Cytoplasm</location>
    </subcellularLocation>
</comment>
<feature type="domain" description="Mur ligase central" evidence="11">
    <location>
        <begin position="113"/>
        <end position="315"/>
    </location>
</feature>
<feature type="binding site" evidence="7">
    <location>
        <begin position="115"/>
        <end position="121"/>
    </location>
    <ligand>
        <name>ATP</name>
        <dbReference type="ChEBI" id="CHEBI:30616"/>
    </ligand>
</feature>
<dbReference type="OrthoDB" id="9800958at2"/>
<feature type="binding site" evidence="7">
    <location>
        <position position="460"/>
    </location>
    <ligand>
        <name>meso-2,6-diaminopimelate</name>
        <dbReference type="ChEBI" id="CHEBI:57791"/>
    </ligand>
</feature>
<keyword evidence="7" id="KW-0067">ATP-binding</keyword>
<dbReference type="InterPro" id="IPR035911">
    <property type="entry name" value="MurE/MurF_N"/>
</dbReference>
<keyword evidence="13" id="KW-1185">Reference proteome</keyword>
<organism evidence="12 13">
    <name type="scientific">Gemmobacter caeni</name>
    <dbReference type="NCBI Taxonomy" id="589035"/>
    <lineage>
        <taxon>Bacteria</taxon>
        <taxon>Pseudomonadati</taxon>
        <taxon>Pseudomonadota</taxon>
        <taxon>Alphaproteobacteria</taxon>
        <taxon>Rhodobacterales</taxon>
        <taxon>Paracoccaceae</taxon>
        <taxon>Gemmobacter</taxon>
    </lineage>
</organism>
<dbReference type="PANTHER" id="PTHR23135">
    <property type="entry name" value="MUR LIGASE FAMILY MEMBER"/>
    <property type="match status" value="1"/>
</dbReference>
<dbReference type="Pfam" id="PF01225">
    <property type="entry name" value="Mur_ligase"/>
    <property type="match status" value="1"/>
</dbReference>
<evidence type="ECO:0000259" key="11">
    <source>
        <dbReference type="Pfam" id="PF08245"/>
    </source>
</evidence>
<gene>
    <name evidence="7" type="primary">murE</name>
    <name evidence="12" type="ORF">C8N34_108112</name>
</gene>
<feature type="binding site" evidence="7">
    <location>
        <position position="388"/>
    </location>
    <ligand>
        <name>meso-2,6-diaminopimelate</name>
        <dbReference type="ChEBI" id="CHEBI:57791"/>
    </ligand>
</feature>
<evidence type="ECO:0000256" key="8">
    <source>
        <dbReference type="RuleBase" id="RU004135"/>
    </source>
</evidence>
<comment type="cofactor">
    <cofactor evidence="7">
        <name>Mg(2+)</name>
        <dbReference type="ChEBI" id="CHEBI:18420"/>
    </cofactor>
</comment>
<evidence type="ECO:0000256" key="7">
    <source>
        <dbReference type="HAMAP-Rule" id="MF_00208"/>
    </source>
</evidence>
<keyword evidence="5 7" id="KW-0131">Cell cycle</keyword>
<dbReference type="GO" id="GO:0008360">
    <property type="term" value="P:regulation of cell shape"/>
    <property type="evidence" value="ECO:0007669"/>
    <property type="project" value="UniProtKB-KW"/>
</dbReference>
<evidence type="ECO:0000313" key="13">
    <source>
        <dbReference type="Proteomes" id="UP000244224"/>
    </source>
</evidence>
<feature type="short sequence motif" description="Meso-diaminopimelate recognition motif" evidence="7">
    <location>
        <begin position="412"/>
        <end position="415"/>
    </location>
</feature>
<evidence type="ECO:0000313" key="12">
    <source>
        <dbReference type="EMBL" id="PTX49004.1"/>
    </source>
</evidence>
<keyword evidence="4 7" id="KW-0573">Peptidoglycan synthesis</keyword>
<feature type="binding site" evidence="7">
    <location>
        <position position="464"/>
    </location>
    <ligand>
        <name>meso-2,6-diaminopimelate</name>
        <dbReference type="ChEBI" id="CHEBI:57791"/>
    </ligand>
</feature>
<dbReference type="Pfam" id="PF02875">
    <property type="entry name" value="Mur_ligase_C"/>
    <property type="match status" value="1"/>
</dbReference>
<evidence type="ECO:0000256" key="5">
    <source>
        <dbReference type="ARBA" id="ARBA00023306"/>
    </source>
</evidence>
<name>A0A2T6AYX3_9RHOB</name>
<protein>
    <recommendedName>
        <fullName evidence="7">UDP-N-acetylmuramoyl-L-alanyl-D-glutamate--2,6-diaminopimelate ligase</fullName>
        <ecNumber evidence="7">6.3.2.13</ecNumber>
    </recommendedName>
    <alternativeName>
        <fullName evidence="7">Meso-A2pm-adding enzyme</fullName>
    </alternativeName>
    <alternativeName>
        <fullName evidence="7">Meso-diaminopimelate-adding enzyme</fullName>
    </alternativeName>
    <alternativeName>
        <fullName evidence="7">UDP-MurNAc-L-Ala-D-Glu:meso-diaminopimelate ligase</fullName>
    </alternativeName>
    <alternativeName>
        <fullName evidence="7">UDP-MurNAc-tripeptide synthetase</fullName>
    </alternativeName>
    <alternativeName>
        <fullName evidence="7">UDP-N-acetylmuramyl-tripeptide synthetase</fullName>
    </alternativeName>
</protein>
<reference evidence="12 13" key="1">
    <citation type="submission" date="2018-04" db="EMBL/GenBank/DDBJ databases">
        <title>Genomic Encyclopedia of Archaeal and Bacterial Type Strains, Phase II (KMG-II): from individual species to whole genera.</title>
        <authorList>
            <person name="Goeker M."/>
        </authorList>
    </citation>
    <scope>NUCLEOTIDE SEQUENCE [LARGE SCALE GENOMIC DNA]</scope>
    <source>
        <strain evidence="12 13">DSM 21823</strain>
    </source>
</reference>
<dbReference type="SUPFAM" id="SSF53623">
    <property type="entry name" value="MurD-like peptide ligases, catalytic domain"/>
    <property type="match status" value="1"/>
</dbReference>
<comment type="similarity">
    <text evidence="1 7">Belongs to the MurCDEF family. MurE subfamily.</text>
</comment>
<keyword evidence="2 7" id="KW-0132">Cell division</keyword>
<dbReference type="PANTHER" id="PTHR23135:SF4">
    <property type="entry name" value="UDP-N-ACETYLMURAMOYL-L-ALANYL-D-GLUTAMATE--2,6-DIAMINOPIMELATE LIGASE MURE HOMOLOG, CHLOROPLASTIC"/>
    <property type="match status" value="1"/>
</dbReference>
<dbReference type="InterPro" id="IPR005761">
    <property type="entry name" value="UDP-N-AcMur-Glu-dNH2Pim_ligase"/>
</dbReference>
<keyword evidence="7" id="KW-0460">Magnesium</keyword>
<dbReference type="HAMAP" id="MF_00208">
    <property type="entry name" value="MurE"/>
    <property type="match status" value="1"/>
</dbReference>
<proteinExistence type="inferred from homology"/>
<dbReference type="InterPro" id="IPR036615">
    <property type="entry name" value="Mur_ligase_C_dom_sf"/>
</dbReference>
<evidence type="ECO:0000259" key="9">
    <source>
        <dbReference type="Pfam" id="PF01225"/>
    </source>
</evidence>
<dbReference type="EMBL" id="QBKP01000008">
    <property type="protein sequence ID" value="PTX49004.1"/>
    <property type="molecule type" value="Genomic_DNA"/>
</dbReference>
<accession>A0A2T6AYX3</accession>
<evidence type="ECO:0000256" key="6">
    <source>
        <dbReference type="ARBA" id="ARBA00023316"/>
    </source>
</evidence>
<dbReference type="InterPro" id="IPR000713">
    <property type="entry name" value="Mur_ligase_N"/>
</dbReference>
<comment type="pathway">
    <text evidence="7 8">Cell wall biogenesis; peptidoglycan biosynthesis.</text>
</comment>
<dbReference type="InterPro" id="IPR036565">
    <property type="entry name" value="Mur-like_cat_sf"/>
</dbReference>
<evidence type="ECO:0000256" key="1">
    <source>
        <dbReference type="ARBA" id="ARBA00005898"/>
    </source>
</evidence>
<dbReference type="GO" id="GO:0000287">
    <property type="term" value="F:magnesium ion binding"/>
    <property type="evidence" value="ECO:0007669"/>
    <property type="project" value="UniProtKB-UniRule"/>
</dbReference>
<comment type="catalytic activity">
    <reaction evidence="7">
        <text>UDP-N-acetyl-alpha-D-muramoyl-L-alanyl-D-glutamate + meso-2,6-diaminopimelate + ATP = UDP-N-acetyl-alpha-D-muramoyl-L-alanyl-gamma-D-glutamyl-meso-2,6-diaminopimelate + ADP + phosphate + H(+)</text>
        <dbReference type="Rhea" id="RHEA:23676"/>
        <dbReference type="ChEBI" id="CHEBI:15378"/>
        <dbReference type="ChEBI" id="CHEBI:30616"/>
        <dbReference type="ChEBI" id="CHEBI:43474"/>
        <dbReference type="ChEBI" id="CHEBI:57791"/>
        <dbReference type="ChEBI" id="CHEBI:83900"/>
        <dbReference type="ChEBI" id="CHEBI:83905"/>
        <dbReference type="ChEBI" id="CHEBI:456216"/>
        <dbReference type="EC" id="6.3.2.13"/>
    </reaction>
</comment>
<dbReference type="GO" id="GO:0071555">
    <property type="term" value="P:cell wall organization"/>
    <property type="evidence" value="ECO:0007669"/>
    <property type="project" value="UniProtKB-KW"/>
</dbReference>
<dbReference type="GO" id="GO:0005524">
    <property type="term" value="F:ATP binding"/>
    <property type="evidence" value="ECO:0007669"/>
    <property type="project" value="UniProtKB-UniRule"/>
</dbReference>
<feature type="binding site" evidence="7">
    <location>
        <position position="191"/>
    </location>
    <ligand>
        <name>UDP-N-acetyl-alpha-D-muramoyl-L-alanyl-D-glutamate</name>
        <dbReference type="ChEBI" id="CHEBI:83900"/>
    </ligand>
</feature>
<keyword evidence="3 7" id="KW-0133">Cell shape</keyword>
<dbReference type="GO" id="GO:0051301">
    <property type="term" value="P:cell division"/>
    <property type="evidence" value="ECO:0007669"/>
    <property type="project" value="UniProtKB-KW"/>
</dbReference>